<gene>
    <name evidence="2" type="ORF">CLG96_01415</name>
</gene>
<dbReference type="RefSeq" id="WP_107966071.1">
    <property type="nucleotide sequence ID" value="NZ_NWBU01000004.1"/>
</dbReference>
<feature type="chain" id="PRO_5015650137" evidence="1">
    <location>
        <begin position="26"/>
        <end position="130"/>
    </location>
</feature>
<proteinExistence type="predicted"/>
<protein>
    <submittedName>
        <fullName evidence="2">Uncharacterized protein</fullName>
    </submittedName>
</protein>
<dbReference type="Proteomes" id="UP000244162">
    <property type="component" value="Unassembled WGS sequence"/>
</dbReference>
<keyword evidence="1" id="KW-0732">Signal</keyword>
<dbReference type="AlphaFoldDB" id="A0A2T5G110"/>
<name>A0A2T5G110_9SPHN</name>
<comment type="caution">
    <text evidence="2">The sequence shown here is derived from an EMBL/GenBank/DDBJ whole genome shotgun (WGS) entry which is preliminary data.</text>
</comment>
<organism evidence="2 3">
    <name type="scientific">Sphingomonas oleivorans</name>
    <dbReference type="NCBI Taxonomy" id="1735121"/>
    <lineage>
        <taxon>Bacteria</taxon>
        <taxon>Pseudomonadati</taxon>
        <taxon>Pseudomonadota</taxon>
        <taxon>Alphaproteobacteria</taxon>
        <taxon>Sphingomonadales</taxon>
        <taxon>Sphingomonadaceae</taxon>
        <taxon>Sphingomonas</taxon>
    </lineage>
</organism>
<dbReference type="OrthoDB" id="8482143at2"/>
<evidence type="ECO:0000256" key="1">
    <source>
        <dbReference type="SAM" id="SignalP"/>
    </source>
</evidence>
<reference evidence="2 3" key="1">
    <citation type="submission" date="2017-09" db="EMBL/GenBank/DDBJ databases">
        <title>Sphingomonas panjinensis sp.nov., isolated from oil-contaminated soil.</title>
        <authorList>
            <person name="Wang L."/>
            <person name="Chen L."/>
        </authorList>
    </citation>
    <scope>NUCLEOTIDE SEQUENCE [LARGE SCALE GENOMIC DNA]</scope>
    <source>
        <strain evidence="2 3">FW-11</strain>
    </source>
</reference>
<keyword evidence="3" id="KW-1185">Reference proteome</keyword>
<dbReference type="EMBL" id="NWBU01000004">
    <property type="protein sequence ID" value="PTQ12834.1"/>
    <property type="molecule type" value="Genomic_DNA"/>
</dbReference>
<evidence type="ECO:0000313" key="2">
    <source>
        <dbReference type="EMBL" id="PTQ12834.1"/>
    </source>
</evidence>
<accession>A0A2T5G110</accession>
<evidence type="ECO:0000313" key="3">
    <source>
        <dbReference type="Proteomes" id="UP000244162"/>
    </source>
</evidence>
<dbReference type="PROSITE" id="PS51257">
    <property type="entry name" value="PROKAR_LIPOPROTEIN"/>
    <property type="match status" value="1"/>
</dbReference>
<sequence length="130" mass="13820">MIRRLGALVPMIGLAALAACTTPSAGPPTIVSPPSSPSPAKLPTAGLERVMGQDARALQLLFGDPDLDLRETGARKLQFSGPLCVLDTYLYPRGSGREPVVTYVDARRPDGTDFDRASCVAALSRRQEAR</sequence>
<feature type="signal peptide" evidence="1">
    <location>
        <begin position="1"/>
        <end position="25"/>
    </location>
</feature>